<dbReference type="GO" id="GO:0016020">
    <property type="term" value="C:membrane"/>
    <property type="evidence" value="ECO:0007669"/>
    <property type="project" value="UniProtKB-SubCell"/>
</dbReference>
<dbReference type="OMA" id="INEHFRH"/>
<dbReference type="PANTHER" id="PTHR47804:SF1">
    <property type="entry name" value="DUF2421 DOMAIN-CONTAINING PROTEIN"/>
    <property type="match status" value="1"/>
</dbReference>
<feature type="compositionally biased region" description="Polar residues" evidence="5">
    <location>
        <begin position="1"/>
        <end position="15"/>
    </location>
</feature>
<protein>
    <submittedName>
        <fullName evidence="8">Ribosomal protein L19</fullName>
    </submittedName>
</protein>
<dbReference type="GO" id="GO:0005840">
    <property type="term" value="C:ribosome"/>
    <property type="evidence" value="ECO:0007669"/>
    <property type="project" value="UniProtKB-KW"/>
</dbReference>
<feature type="transmembrane region" description="Helical" evidence="6">
    <location>
        <begin position="792"/>
        <end position="812"/>
    </location>
</feature>
<sequence length="1079" mass="120706">MPNNVYISTHESSNMSPPSSPDGPVSPTSRRSGRSKRGVLRNGTFILPGTGERVRRQITLRNPLNFDAPARSSSSSDDSILPLRRISAFSQAGTFRTALDSTTEAWWDLWEWLQTPLAKGILKASLAYFLGSMGTFLPPLARFLGHQDGKHLVATITVYFHPSRSQGSMQEAILLGLGAFFYAVFISISSMATAVFFESQTDMIELGYIMVVIVFIGGGLGFIGWIKQRYNAPLVSVSCSLASLAIITVTTKENAIQVGVFSNDKIIQVMKMVLIGMASTSLVSLLVWPISARTEIRETMIQATDSLEEMLTLIARAFLSGSELELRSATFNKAQNKYKSVFSRLQTNLKEAKFEHYLLGTEEQYKLQASLVTSMQSLSQAIGGLRSAATTQMTLLKEIPTPGSRTPLLPQSSQLPLPMISGRQDQFAALAAIEEASEEGSCTEDHFSQGDEHPKVTRKASGVSVVSSILPPARTTSEIFSRFIVHLGPSMKSLTYTLSLILKELPFSEGPKYEIKINSHFMTSLTEAIKLYSGARADALKELYRSKELDRERPESIEADFEEVAASCGHFSFSLLTLAEETARFLSILLDLKDETEVAKTRSWNWLLPSFMRKSKKDIPNGPGLNPEEEERLIEQPEQSVIPKDLSDLVIERRETRQQSFTPPGQVWKWDIYHRILKVVLVLSRDDVRFALKVGLGASLYAMFAFIPLTRPFYQHWRGEWGLLSYMLVCAMTIGASNTTGWSRFIGTFIGAAIACFLWSVTQGNPFGLAFCGWMVSLPCFYIILARGQGPFGRFIMLTYNLSCLYAYSLSIKDDDDDDDEGGIVPIITEIAMHRVVAVLAGCLWGLVITRVLWPISARKKFQDGLSLLWLRMGLIWKRDPLSTLLEGESQNEYMDLREEFALHQYVLRLDSLRSSAISEFELRGPFPAVPYKKILESTSKMLDAFHAMNVVIQRDSNASEGQTVLLKYTADERAQLCSRISHMFQVLASSLKLEFPLSDALPNTSNARDRLLAKIFQYRKTAASSEHDPNTTVVRDEDYEMIYAYILVTGQLDEELKKVVKEVEDMFGVMDEHLFRLT</sequence>
<gene>
    <name evidence="8" type="ORF">MBM_07976</name>
</gene>
<keyword evidence="2 6" id="KW-0812">Transmembrane</keyword>
<dbReference type="HOGENOM" id="CLU_001127_0_0_1"/>
<dbReference type="InParanoid" id="K1W967"/>
<dbReference type="EMBL" id="JH921448">
    <property type="protein sequence ID" value="EKD13775.1"/>
    <property type="molecule type" value="Genomic_DNA"/>
</dbReference>
<feature type="transmembrane region" description="Helical" evidence="6">
    <location>
        <begin position="832"/>
        <end position="854"/>
    </location>
</feature>
<dbReference type="InterPro" id="IPR049453">
    <property type="entry name" value="Memb_transporter_dom"/>
</dbReference>
<feature type="transmembrane region" description="Helical" evidence="6">
    <location>
        <begin position="721"/>
        <end position="738"/>
    </location>
</feature>
<feature type="transmembrane region" description="Helical" evidence="6">
    <location>
        <begin position="172"/>
        <end position="197"/>
    </location>
</feature>
<accession>K1W967</accession>
<evidence type="ECO:0000256" key="4">
    <source>
        <dbReference type="ARBA" id="ARBA00023136"/>
    </source>
</evidence>
<feature type="transmembrane region" description="Helical" evidence="6">
    <location>
        <begin position="269"/>
        <end position="290"/>
    </location>
</feature>
<evidence type="ECO:0000259" key="7">
    <source>
        <dbReference type="Pfam" id="PF13515"/>
    </source>
</evidence>
<keyword evidence="4 6" id="KW-0472">Membrane</keyword>
<feature type="transmembrane region" description="Helical" evidence="6">
    <location>
        <begin position="203"/>
        <end position="223"/>
    </location>
</feature>
<feature type="region of interest" description="Disordered" evidence="5">
    <location>
        <begin position="1"/>
        <end position="42"/>
    </location>
</feature>
<dbReference type="KEGG" id="mbe:MBM_07976"/>
<organism evidence="8 9">
    <name type="scientific">Marssonina brunnea f. sp. multigermtubi (strain MB_m1)</name>
    <name type="common">Marssonina leaf spot fungus</name>
    <dbReference type="NCBI Taxonomy" id="1072389"/>
    <lineage>
        <taxon>Eukaryota</taxon>
        <taxon>Fungi</taxon>
        <taxon>Dikarya</taxon>
        <taxon>Ascomycota</taxon>
        <taxon>Pezizomycotina</taxon>
        <taxon>Leotiomycetes</taxon>
        <taxon>Helotiales</taxon>
        <taxon>Drepanopezizaceae</taxon>
        <taxon>Drepanopeziza</taxon>
    </lineage>
</organism>
<keyword evidence="3 6" id="KW-1133">Transmembrane helix</keyword>
<dbReference type="Proteomes" id="UP000006753">
    <property type="component" value="Unassembled WGS sequence"/>
</dbReference>
<dbReference type="AlphaFoldDB" id="K1W967"/>
<evidence type="ECO:0000256" key="6">
    <source>
        <dbReference type="SAM" id="Phobius"/>
    </source>
</evidence>
<dbReference type="eggNOG" id="KOG4711">
    <property type="taxonomic scope" value="Eukaryota"/>
</dbReference>
<dbReference type="InterPro" id="IPR052430">
    <property type="entry name" value="IVT-Associated"/>
</dbReference>
<evidence type="ECO:0000256" key="5">
    <source>
        <dbReference type="SAM" id="MobiDB-lite"/>
    </source>
</evidence>
<evidence type="ECO:0000313" key="8">
    <source>
        <dbReference type="EMBL" id="EKD13775.1"/>
    </source>
</evidence>
<comment type="subcellular location">
    <subcellularLocation>
        <location evidence="1">Membrane</location>
        <topology evidence="1">Multi-pass membrane protein</topology>
    </subcellularLocation>
</comment>
<name>K1W967_MARBU</name>
<proteinExistence type="predicted"/>
<keyword evidence="8" id="KW-0689">Ribosomal protein</keyword>
<feature type="domain" description="Integral membrane bound transporter" evidence="7">
    <location>
        <begin position="713"/>
        <end position="849"/>
    </location>
</feature>
<feature type="transmembrane region" description="Helical" evidence="6">
    <location>
        <begin position="767"/>
        <end position="785"/>
    </location>
</feature>
<evidence type="ECO:0000313" key="9">
    <source>
        <dbReference type="Proteomes" id="UP000006753"/>
    </source>
</evidence>
<dbReference type="OrthoDB" id="2306at2759"/>
<feature type="transmembrane region" description="Helical" evidence="6">
    <location>
        <begin position="230"/>
        <end position="249"/>
    </location>
</feature>
<evidence type="ECO:0000256" key="1">
    <source>
        <dbReference type="ARBA" id="ARBA00004141"/>
    </source>
</evidence>
<dbReference type="PANTHER" id="PTHR47804">
    <property type="entry name" value="60S RIBOSOMAL PROTEIN L19"/>
    <property type="match status" value="1"/>
</dbReference>
<keyword evidence="8" id="KW-0687">Ribonucleoprotein</keyword>
<evidence type="ECO:0000256" key="2">
    <source>
        <dbReference type="ARBA" id="ARBA00022692"/>
    </source>
</evidence>
<reference evidence="8 9" key="1">
    <citation type="journal article" date="2012" name="BMC Genomics">
        <title>Sequencing the genome of Marssonina brunnea reveals fungus-poplar co-evolution.</title>
        <authorList>
            <person name="Zhu S."/>
            <person name="Cao Y.-Z."/>
            <person name="Jiang C."/>
            <person name="Tan B.-Y."/>
            <person name="Wang Z."/>
            <person name="Feng S."/>
            <person name="Zhang L."/>
            <person name="Su X.-H."/>
            <person name="Brejova B."/>
            <person name="Vinar T."/>
            <person name="Xu M."/>
            <person name="Wang M.-X."/>
            <person name="Zhang S.-G."/>
            <person name="Huang M.-R."/>
            <person name="Wu R."/>
            <person name="Zhou Y."/>
        </authorList>
    </citation>
    <scope>NUCLEOTIDE SEQUENCE [LARGE SCALE GENOMIC DNA]</scope>
    <source>
        <strain evidence="8 9">MB_m1</strain>
    </source>
</reference>
<dbReference type="STRING" id="1072389.K1W967"/>
<feature type="transmembrane region" description="Helical" evidence="6">
    <location>
        <begin position="690"/>
        <end position="709"/>
    </location>
</feature>
<feature type="transmembrane region" description="Helical" evidence="6">
    <location>
        <begin position="745"/>
        <end position="761"/>
    </location>
</feature>
<keyword evidence="9" id="KW-1185">Reference proteome</keyword>
<dbReference type="Pfam" id="PF13515">
    <property type="entry name" value="FUSC_2"/>
    <property type="match status" value="1"/>
</dbReference>
<dbReference type="GeneID" id="18763911"/>
<evidence type="ECO:0000256" key="3">
    <source>
        <dbReference type="ARBA" id="ARBA00022989"/>
    </source>
</evidence>